<feature type="transmembrane region" description="Helical" evidence="4">
    <location>
        <begin position="6"/>
        <end position="27"/>
    </location>
</feature>
<evidence type="ECO:0000313" key="7">
    <source>
        <dbReference type="Proteomes" id="UP000654075"/>
    </source>
</evidence>
<evidence type="ECO:0000256" key="1">
    <source>
        <dbReference type="ARBA" id="ARBA00022737"/>
    </source>
</evidence>
<sequence length="347" mass="36731">MENGLIVAVVVVAVVVVAVVVEAIYIAGAERLTRTDLAEVFAAKKLPECVGFEHISKSEVVCIFATAAEASRVLAGVEAGFDDCPEGGAEEPDCAGEDDRPDGPRGEGPGLWRARRGLLKFRIATSADEKAKPVKPRRADAVVASAVEDVMRLRINGDAVEVGKAKSIVMGLLDELRGRRLPPPRDWTGGRGVEDMQLSLSVPADIVGKLIGKGGENIRKLEANSGARLKVMPALRVAEGDDAEGDQRLLVSGTPEAVAKAQELLAPILGTSAAPGSPRASGVPQRQRLVPGEVNEEDSFIGGRQSGPSSADLARKRSQAADLLESNLVMFRLTYLYFVVLLSIVLK</sequence>
<dbReference type="AlphaFoldDB" id="A0A813GSG3"/>
<organism evidence="6 7">
    <name type="scientific">Polarella glacialis</name>
    <name type="common">Dinoflagellate</name>
    <dbReference type="NCBI Taxonomy" id="89957"/>
    <lineage>
        <taxon>Eukaryota</taxon>
        <taxon>Sar</taxon>
        <taxon>Alveolata</taxon>
        <taxon>Dinophyceae</taxon>
        <taxon>Suessiales</taxon>
        <taxon>Suessiaceae</taxon>
        <taxon>Polarella</taxon>
    </lineage>
</organism>
<dbReference type="PROSITE" id="PS50084">
    <property type="entry name" value="KH_TYPE_1"/>
    <property type="match status" value="1"/>
</dbReference>
<feature type="region of interest" description="Disordered" evidence="3">
    <location>
        <begin position="84"/>
        <end position="111"/>
    </location>
</feature>
<dbReference type="CDD" id="cd00105">
    <property type="entry name" value="KH-I"/>
    <property type="match status" value="1"/>
</dbReference>
<evidence type="ECO:0000259" key="5">
    <source>
        <dbReference type="SMART" id="SM00322"/>
    </source>
</evidence>
<dbReference type="EMBL" id="CAJNNV010029315">
    <property type="protein sequence ID" value="CAE8627997.1"/>
    <property type="molecule type" value="Genomic_DNA"/>
</dbReference>
<keyword evidence="4" id="KW-0472">Membrane</keyword>
<dbReference type="Proteomes" id="UP000654075">
    <property type="component" value="Unassembled WGS sequence"/>
</dbReference>
<feature type="domain" description="K Homology" evidence="5">
    <location>
        <begin position="194"/>
        <end position="270"/>
    </location>
</feature>
<feature type="transmembrane region" description="Helical" evidence="4">
    <location>
        <begin position="323"/>
        <end position="346"/>
    </location>
</feature>
<dbReference type="PANTHER" id="PTHR10288">
    <property type="entry name" value="KH DOMAIN CONTAINING RNA BINDING PROTEIN"/>
    <property type="match status" value="1"/>
</dbReference>
<feature type="compositionally biased region" description="Acidic residues" evidence="3">
    <location>
        <begin position="84"/>
        <end position="96"/>
    </location>
</feature>
<dbReference type="SMART" id="SM00322">
    <property type="entry name" value="KH"/>
    <property type="match status" value="1"/>
</dbReference>
<gene>
    <name evidence="6" type="ORF">PGLA1383_LOCUS44694</name>
</gene>
<dbReference type="InterPro" id="IPR004087">
    <property type="entry name" value="KH_dom"/>
</dbReference>
<keyword evidence="2" id="KW-0694">RNA-binding</keyword>
<dbReference type="GO" id="GO:0003723">
    <property type="term" value="F:RNA binding"/>
    <property type="evidence" value="ECO:0007669"/>
    <property type="project" value="UniProtKB-UniRule"/>
</dbReference>
<keyword evidence="4" id="KW-0812">Transmembrane</keyword>
<dbReference type="SUPFAM" id="SSF54791">
    <property type="entry name" value="Eukaryotic type KH-domain (KH-domain type I)"/>
    <property type="match status" value="1"/>
</dbReference>
<evidence type="ECO:0000256" key="3">
    <source>
        <dbReference type="SAM" id="MobiDB-lite"/>
    </source>
</evidence>
<keyword evidence="4" id="KW-1133">Transmembrane helix</keyword>
<proteinExistence type="predicted"/>
<accession>A0A813GSG3</accession>
<dbReference type="InterPro" id="IPR036612">
    <property type="entry name" value="KH_dom_type_1_sf"/>
</dbReference>
<evidence type="ECO:0000256" key="4">
    <source>
        <dbReference type="SAM" id="Phobius"/>
    </source>
</evidence>
<dbReference type="Pfam" id="PF00013">
    <property type="entry name" value="KH_1"/>
    <property type="match status" value="1"/>
</dbReference>
<feature type="region of interest" description="Disordered" evidence="3">
    <location>
        <begin position="294"/>
        <end position="313"/>
    </location>
</feature>
<name>A0A813GSG3_POLGL</name>
<evidence type="ECO:0000313" key="6">
    <source>
        <dbReference type="EMBL" id="CAE8627997.1"/>
    </source>
</evidence>
<keyword evidence="1" id="KW-0677">Repeat</keyword>
<dbReference type="Gene3D" id="3.30.1370.10">
    <property type="entry name" value="K Homology domain, type 1"/>
    <property type="match status" value="1"/>
</dbReference>
<reference evidence="6" key="1">
    <citation type="submission" date="2021-02" db="EMBL/GenBank/DDBJ databases">
        <authorList>
            <person name="Dougan E. K."/>
            <person name="Rhodes N."/>
            <person name="Thang M."/>
            <person name="Chan C."/>
        </authorList>
    </citation>
    <scope>NUCLEOTIDE SEQUENCE</scope>
</reference>
<evidence type="ECO:0000256" key="2">
    <source>
        <dbReference type="PROSITE-ProRule" id="PRU00117"/>
    </source>
</evidence>
<dbReference type="InterPro" id="IPR004088">
    <property type="entry name" value="KH_dom_type_1"/>
</dbReference>
<keyword evidence="7" id="KW-1185">Reference proteome</keyword>
<dbReference type="OrthoDB" id="5204190at2759"/>
<protein>
    <recommendedName>
        <fullName evidence="5">K Homology domain-containing protein</fullName>
    </recommendedName>
</protein>
<comment type="caution">
    <text evidence="6">The sequence shown here is derived from an EMBL/GenBank/DDBJ whole genome shotgun (WGS) entry which is preliminary data.</text>
</comment>